<evidence type="ECO:0000259" key="5">
    <source>
        <dbReference type="Pfam" id="PF01416"/>
    </source>
</evidence>
<dbReference type="eggNOG" id="KOG2554">
    <property type="taxonomic scope" value="Eukaryota"/>
</dbReference>
<dbReference type="SUPFAM" id="SSF55120">
    <property type="entry name" value="Pseudouridine synthase"/>
    <property type="match status" value="1"/>
</dbReference>
<evidence type="ECO:0000256" key="3">
    <source>
        <dbReference type="ARBA" id="ARBA00023235"/>
    </source>
</evidence>
<dbReference type="PANTHER" id="PTHR11142:SF5">
    <property type="entry name" value="TRNA PSEUDOURIDINE(38_39) SYNTHASE"/>
    <property type="match status" value="1"/>
</dbReference>
<feature type="compositionally biased region" description="Acidic residues" evidence="4">
    <location>
        <begin position="461"/>
        <end position="489"/>
    </location>
</feature>
<dbReference type="Gene3D" id="3.10.450.40">
    <property type="match status" value="1"/>
</dbReference>
<dbReference type="InterPro" id="IPR020094">
    <property type="entry name" value="TruA/RsuA/RluB/E/F_N"/>
</dbReference>
<sequence length="642" mass="70467">MISMAENATRPRAELLQLLQALTNQAAADDSLPLRDLADQLASLAEQMRIASNNTGLATDGGGCGAAAGAATAARPLVVDGSAEATTGQPAKKQRRAPREFDFSRYRTRFVALELMYVGWSYQGFARQDNTENTIEASSVKRGWGGVVALNLRSVARVDEPEAPLELEYDYPRLVNKALPPDVRVLGWTAVPENFNSRYVYHPDPPESCRYSLDIDAMRAAAARFVGEHDFRNFCKPDVATVRSFRRRILSFTLDPVPTSSSDGAHRVFAITVRGTAFLWHQVRCMAAVLLMVGRGQERPEVVSELLDVEAHPRKPQYSMAPEEPLLLYACGFSDLRFRRSGAAVGCVLGDVGALLHRHLIGAALTAACHDRLTLDTRRQTEPSIEDRMARPHKTALTTASILFLVAFRLVTMSEEAKVEAKEEVQEQGPVEPLGEAAPETAEMKTEDAVPISDDAHAVEDAEDGEHEGVDEGEEDDEAGVDEEAEPGGDDAAATTEEQTNGAGKRRKGHVGPLTLGYRSFETGKACADYLKALLSTSPLDTDMNEYEYRVLLDLIQKGHPSAASKIGCGLRAFQVRHYNADGEARAFFAIRKDGTREDFSYVKCLGQLYPGEITLQPAKRFREFPELLNDIAVGSRTCHRW</sequence>
<evidence type="ECO:0000313" key="7">
    <source>
        <dbReference type="Proteomes" id="UP000001058"/>
    </source>
</evidence>
<dbReference type="Gene3D" id="3.30.70.580">
    <property type="entry name" value="Pseudouridine synthase I, catalytic domain, N-terminal subdomain"/>
    <property type="match status" value="1"/>
</dbReference>
<dbReference type="EMBL" id="GL378393">
    <property type="protein sequence ID" value="EFJ41544.1"/>
    <property type="molecule type" value="Genomic_DNA"/>
</dbReference>
<dbReference type="GO" id="GO:0031119">
    <property type="term" value="P:tRNA pseudouridine synthesis"/>
    <property type="evidence" value="ECO:0007669"/>
    <property type="project" value="TreeGrafter"/>
</dbReference>
<feature type="domain" description="Pseudouridine synthase I TruA alpha/beta" evidence="5">
    <location>
        <begin position="221"/>
        <end position="333"/>
    </location>
</feature>
<dbReference type="KEGG" id="vcn:VOLCADRAFT_121625"/>
<dbReference type="InterPro" id="IPR020097">
    <property type="entry name" value="PsdUridine_synth_TruA_a/b_dom"/>
</dbReference>
<comment type="similarity">
    <text evidence="1">Belongs to the tRNA pseudouridine synthase TruA family.</text>
</comment>
<dbReference type="OrthoDB" id="25767at2759"/>
<dbReference type="Pfam" id="PF01416">
    <property type="entry name" value="PseudoU_synth_1"/>
    <property type="match status" value="1"/>
</dbReference>
<dbReference type="Pfam" id="PF11523">
    <property type="entry name" value="DUF3223"/>
    <property type="match status" value="1"/>
</dbReference>
<evidence type="ECO:0000313" key="6">
    <source>
        <dbReference type="EMBL" id="EFJ41544.1"/>
    </source>
</evidence>
<keyword evidence="3" id="KW-0413">Isomerase</keyword>
<proteinExistence type="inferred from homology"/>
<evidence type="ECO:0000256" key="1">
    <source>
        <dbReference type="ARBA" id="ARBA00009375"/>
    </source>
</evidence>
<dbReference type="InterPro" id="IPR001406">
    <property type="entry name" value="PsdUridine_synth_TruA"/>
</dbReference>
<dbReference type="Gene3D" id="3.30.70.660">
    <property type="entry name" value="Pseudouridine synthase I, catalytic domain, C-terminal subdomain"/>
    <property type="match status" value="1"/>
</dbReference>
<accession>D8UFA6</accession>
<dbReference type="GO" id="GO:0005634">
    <property type="term" value="C:nucleus"/>
    <property type="evidence" value="ECO:0007669"/>
    <property type="project" value="TreeGrafter"/>
</dbReference>
<name>D8UFA6_VOLCA</name>
<dbReference type="STRING" id="3068.D8UFA6"/>
<protein>
    <submittedName>
        <fullName evidence="6">tRNA pseudouridine synthase mitochondrial</fullName>
    </submittedName>
</protein>
<dbReference type="InterPro" id="IPR020103">
    <property type="entry name" value="PsdUridine_synth_cat_dom_sf"/>
</dbReference>
<dbReference type="RefSeq" id="XP_002957335.1">
    <property type="nucleotide sequence ID" value="XM_002957289.1"/>
</dbReference>
<dbReference type="PANTHER" id="PTHR11142">
    <property type="entry name" value="PSEUDOURIDYLATE SYNTHASE"/>
    <property type="match status" value="1"/>
</dbReference>
<keyword evidence="2" id="KW-0819">tRNA processing</keyword>
<dbReference type="GO" id="GO:0009982">
    <property type="term" value="F:pseudouridine synthase activity"/>
    <property type="evidence" value="ECO:0007669"/>
    <property type="project" value="InterPro"/>
</dbReference>
<dbReference type="InterPro" id="IPR020095">
    <property type="entry name" value="PsdUridine_synth_TruA_C"/>
</dbReference>
<dbReference type="GO" id="GO:1990481">
    <property type="term" value="P:mRNA pseudouridine synthesis"/>
    <property type="evidence" value="ECO:0007669"/>
    <property type="project" value="TreeGrafter"/>
</dbReference>
<organism evidence="7">
    <name type="scientific">Volvox carteri f. nagariensis</name>
    <dbReference type="NCBI Taxonomy" id="3068"/>
    <lineage>
        <taxon>Eukaryota</taxon>
        <taxon>Viridiplantae</taxon>
        <taxon>Chlorophyta</taxon>
        <taxon>core chlorophytes</taxon>
        <taxon>Chlorophyceae</taxon>
        <taxon>CS clade</taxon>
        <taxon>Chlamydomonadales</taxon>
        <taxon>Volvocaceae</taxon>
        <taxon>Volvox</taxon>
    </lineage>
</organism>
<dbReference type="GO" id="GO:0003723">
    <property type="term" value="F:RNA binding"/>
    <property type="evidence" value="ECO:0007669"/>
    <property type="project" value="InterPro"/>
</dbReference>
<dbReference type="GO" id="GO:0005737">
    <property type="term" value="C:cytoplasm"/>
    <property type="evidence" value="ECO:0007669"/>
    <property type="project" value="TreeGrafter"/>
</dbReference>
<dbReference type="InParanoid" id="D8UFA6"/>
<reference evidence="6 7" key="1">
    <citation type="journal article" date="2010" name="Science">
        <title>Genomic analysis of organismal complexity in the multicellular green alga Volvox carteri.</title>
        <authorList>
            <person name="Prochnik S.E."/>
            <person name="Umen J."/>
            <person name="Nedelcu A.M."/>
            <person name="Hallmann A."/>
            <person name="Miller S.M."/>
            <person name="Nishii I."/>
            <person name="Ferris P."/>
            <person name="Kuo A."/>
            <person name="Mitros T."/>
            <person name="Fritz-Laylin L.K."/>
            <person name="Hellsten U."/>
            <person name="Chapman J."/>
            <person name="Simakov O."/>
            <person name="Rensing S.A."/>
            <person name="Terry A."/>
            <person name="Pangilinan J."/>
            <person name="Kapitonov V."/>
            <person name="Jurka J."/>
            <person name="Salamov A."/>
            <person name="Shapiro H."/>
            <person name="Schmutz J."/>
            <person name="Grimwood J."/>
            <person name="Lindquist E."/>
            <person name="Lucas S."/>
            <person name="Grigoriev I.V."/>
            <person name="Schmitt R."/>
            <person name="Kirk D."/>
            <person name="Rokhsar D.S."/>
        </authorList>
    </citation>
    <scope>NUCLEOTIDE SEQUENCE [LARGE SCALE GENOMIC DNA]</scope>
    <source>
        <strain evidence="7">f. Nagariensis / Eve</strain>
    </source>
</reference>
<feature type="region of interest" description="Disordered" evidence="4">
    <location>
        <begin position="461"/>
        <end position="509"/>
    </location>
</feature>
<keyword evidence="7" id="KW-1185">Reference proteome</keyword>
<evidence type="ECO:0000256" key="2">
    <source>
        <dbReference type="ARBA" id="ARBA00022694"/>
    </source>
</evidence>
<dbReference type="GeneID" id="9626785"/>
<feature type="region of interest" description="Disordered" evidence="4">
    <location>
        <begin position="421"/>
        <end position="445"/>
    </location>
</feature>
<dbReference type="AlphaFoldDB" id="D8UFA6"/>
<gene>
    <name evidence="6" type="primary">pus4</name>
    <name evidence="6" type="ORF">VOLCADRAFT_121625</name>
</gene>
<evidence type="ECO:0000256" key="4">
    <source>
        <dbReference type="SAM" id="MobiDB-lite"/>
    </source>
</evidence>
<dbReference type="Proteomes" id="UP000001058">
    <property type="component" value="Unassembled WGS sequence"/>
</dbReference>